<feature type="region of interest" description="Disordered" evidence="1">
    <location>
        <begin position="1"/>
        <end position="21"/>
    </location>
</feature>
<dbReference type="EMBL" id="CM001440">
    <property type="protein sequence ID" value="EHR63939.1"/>
    <property type="molecule type" value="Genomic_DNA"/>
</dbReference>
<name>H5XRJ4_9PSEU</name>
<evidence type="ECO:0008006" key="4">
    <source>
        <dbReference type="Google" id="ProtNLM"/>
    </source>
</evidence>
<dbReference type="InterPro" id="IPR035169">
    <property type="entry name" value="DUF5318"/>
</dbReference>
<evidence type="ECO:0000256" key="1">
    <source>
        <dbReference type="SAM" id="MobiDB-lite"/>
    </source>
</evidence>
<keyword evidence="3" id="KW-1185">Reference proteome</keyword>
<dbReference type="eggNOG" id="ENOG50323RQ">
    <property type="taxonomic scope" value="Bacteria"/>
</dbReference>
<proteinExistence type="predicted"/>
<dbReference type="AlphaFoldDB" id="H5XRJ4"/>
<dbReference type="Pfam" id="PF17249">
    <property type="entry name" value="DUF5318"/>
    <property type="match status" value="1"/>
</dbReference>
<gene>
    <name evidence="2" type="ORF">SaccyDRAFT_5145</name>
</gene>
<evidence type="ECO:0000313" key="2">
    <source>
        <dbReference type="EMBL" id="EHR63939.1"/>
    </source>
</evidence>
<evidence type="ECO:0000313" key="3">
    <source>
        <dbReference type="Proteomes" id="UP000002791"/>
    </source>
</evidence>
<dbReference type="HOGENOM" id="CLU_124443_1_0_11"/>
<reference evidence="2 3" key="1">
    <citation type="submission" date="2011-11" db="EMBL/GenBank/DDBJ databases">
        <title>The Noncontiguous Finished sequence of Saccharomonospora cyanea NA-134.</title>
        <authorList>
            <consortium name="US DOE Joint Genome Institute"/>
            <person name="Lucas S."/>
            <person name="Han J."/>
            <person name="Lapidus A."/>
            <person name="Cheng J.-F."/>
            <person name="Goodwin L."/>
            <person name="Pitluck S."/>
            <person name="Peters L."/>
            <person name="Ovchinnikova G."/>
            <person name="Lu M."/>
            <person name="Detter J.C."/>
            <person name="Han C."/>
            <person name="Tapia R."/>
            <person name="Land M."/>
            <person name="Hauser L."/>
            <person name="Kyrpides N."/>
            <person name="Ivanova N."/>
            <person name="Pagani I."/>
            <person name="Brambilla E.-M."/>
            <person name="Klenk H.-P."/>
            <person name="Woyke T."/>
        </authorList>
    </citation>
    <scope>NUCLEOTIDE SEQUENCE [LARGE SCALE GENOMIC DNA]</scope>
    <source>
        <strain evidence="2 3">NA-134</strain>
    </source>
</reference>
<organism evidence="2 3">
    <name type="scientific">Saccharomonospora cyanea NA-134</name>
    <dbReference type="NCBI Taxonomy" id="882082"/>
    <lineage>
        <taxon>Bacteria</taxon>
        <taxon>Bacillati</taxon>
        <taxon>Actinomycetota</taxon>
        <taxon>Actinomycetes</taxon>
        <taxon>Pseudonocardiales</taxon>
        <taxon>Pseudonocardiaceae</taxon>
        <taxon>Saccharomonospora</taxon>
    </lineage>
</organism>
<dbReference type="STRING" id="882082.SaccyDRAFT_5145"/>
<sequence length="157" mass="17287">MSGPLPSVGPPVPRPRVGKKPYAVRVRNQRQVVDYALQRRAVLAEYYSGRVSTLDVCDATPYLLRAARFHGTPSPTACPVCRETALTNVAWVYGDELRHAAGSARAPEELDRMANRFSEFTVYVVEVCRSCGWNHLVKSYVLGTGAPNPPSRRTAGQ</sequence>
<accession>H5XRJ4</accession>
<dbReference type="Proteomes" id="UP000002791">
    <property type="component" value="Chromosome"/>
</dbReference>
<protein>
    <recommendedName>
        <fullName evidence="4">DUF5318 domain-containing protein</fullName>
    </recommendedName>
</protein>